<dbReference type="CDD" id="cd06849">
    <property type="entry name" value="lipoyl_domain"/>
    <property type="match status" value="1"/>
</dbReference>
<feature type="domain" description="Peripheral subunit-binding (PSBD)" evidence="13">
    <location>
        <begin position="152"/>
        <end position="189"/>
    </location>
</feature>
<evidence type="ECO:0000256" key="9">
    <source>
        <dbReference type="ARBA" id="ARBA00052761"/>
    </source>
</evidence>
<comment type="subunit">
    <text evidence="5">Forms a 24-polypeptide structural core with octahedral symmetry. Part of the 2-oxoglutarate dehydrogenase (OGDH) complex composed of E1 (2-oxoglutarate dehydrogenase), E2 (dihydrolipoamide succinyltransferase) and E3 (dihydrolipoamide dehydrogenase); the complex contains multiple copies of the three enzymatic components (E1, E2 and E3).</text>
</comment>
<evidence type="ECO:0000256" key="3">
    <source>
        <dbReference type="ARBA" id="ARBA00005145"/>
    </source>
</evidence>
<dbReference type="InterPro" id="IPR023213">
    <property type="entry name" value="CAT-like_dom_sf"/>
</dbReference>
<evidence type="ECO:0000256" key="11">
    <source>
        <dbReference type="SAM" id="MobiDB-lite"/>
    </source>
</evidence>
<dbReference type="Proteomes" id="UP000621856">
    <property type="component" value="Unassembled WGS sequence"/>
</dbReference>
<comment type="catalytic activity">
    <reaction evidence="9">
        <text>N(6)-[(R)-dihydrolipoyl]-L-lysyl-[protein] + succinyl-CoA = N(6)-[(R)-S(8)-succinyldihydrolipoyl]-L-lysyl-[protein] + CoA</text>
        <dbReference type="Rhea" id="RHEA:15213"/>
        <dbReference type="Rhea" id="RHEA-COMP:10475"/>
        <dbReference type="Rhea" id="RHEA-COMP:20092"/>
        <dbReference type="ChEBI" id="CHEBI:57287"/>
        <dbReference type="ChEBI" id="CHEBI:57292"/>
        <dbReference type="ChEBI" id="CHEBI:83100"/>
        <dbReference type="ChEBI" id="CHEBI:83120"/>
        <dbReference type="EC" id="2.3.1.61"/>
    </reaction>
</comment>
<keyword evidence="8 10" id="KW-0012">Acyltransferase</keyword>
<dbReference type="FunFam" id="3.30.559.10:FF:000007">
    <property type="entry name" value="Dihydrolipoamide acetyltransferase component of pyruvate dehydrogenase complex"/>
    <property type="match status" value="1"/>
</dbReference>
<evidence type="ECO:0000256" key="5">
    <source>
        <dbReference type="ARBA" id="ARBA00011666"/>
    </source>
</evidence>
<dbReference type="InterPro" id="IPR001078">
    <property type="entry name" value="2-oxoacid_DH_actylTfrase"/>
</dbReference>
<comment type="cofactor">
    <cofactor evidence="1 10">
        <name>(R)-lipoate</name>
        <dbReference type="ChEBI" id="CHEBI:83088"/>
    </cofactor>
</comment>
<dbReference type="GO" id="GO:0016407">
    <property type="term" value="F:acetyltransferase activity"/>
    <property type="evidence" value="ECO:0007669"/>
    <property type="project" value="TreeGrafter"/>
</dbReference>
<comment type="caution">
    <text evidence="14">The sequence shown here is derived from an EMBL/GenBank/DDBJ whole genome shotgun (WGS) entry which is preliminary data.</text>
</comment>
<organism evidence="14 16">
    <name type="scientific">Aquisalinus luteolus</name>
    <dbReference type="NCBI Taxonomy" id="1566827"/>
    <lineage>
        <taxon>Bacteria</taxon>
        <taxon>Pseudomonadati</taxon>
        <taxon>Pseudomonadota</taxon>
        <taxon>Alphaproteobacteria</taxon>
        <taxon>Parvularculales</taxon>
        <taxon>Parvularculaceae</taxon>
        <taxon>Aquisalinus</taxon>
    </lineage>
</organism>
<gene>
    <name evidence="15" type="ORF">FF098_011400</name>
    <name evidence="14" type="ORF">GCM10011355_22920</name>
</gene>
<reference evidence="14" key="3">
    <citation type="submission" date="2020-09" db="EMBL/GenBank/DDBJ databases">
        <authorList>
            <person name="Sun Q."/>
            <person name="Zhou Y."/>
        </authorList>
    </citation>
    <scope>NUCLEOTIDE SEQUENCE</scope>
    <source>
        <strain evidence="14">CGMCC 1.14984</strain>
    </source>
</reference>
<dbReference type="Gene3D" id="2.40.50.100">
    <property type="match status" value="1"/>
</dbReference>
<comment type="similarity">
    <text evidence="4 10">Belongs to the 2-oxoacid dehydrogenase family.</text>
</comment>
<proteinExistence type="inferred from homology"/>
<evidence type="ECO:0000313" key="14">
    <source>
        <dbReference type="EMBL" id="GGH98703.1"/>
    </source>
</evidence>
<keyword evidence="17" id="KW-1185">Reference proteome</keyword>
<evidence type="ECO:0000313" key="17">
    <source>
        <dbReference type="Proteomes" id="UP000818603"/>
    </source>
</evidence>
<accession>A0A8J3A456</accession>
<evidence type="ECO:0000256" key="7">
    <source>
        <dbReference type="ARBA" id="ARBA00022823"/>
    </source>
</evidence>
<feature type="region of interest" description="Disordered" evidence="11">
    <location>
        <begin position="84"/>
        <end position="165"/>
    </location>
</feature>
<feature type="compositionally biased region" description="Pro residues" evidence="11">
    <location>
        <begin position="118"/>
        <end position="127"/>
    </location>
</feature>
<dbReference type="PANTHER" id="PTHR43178:SF5">
    <property type="entry name" value="LIPOAMIDE ACYLTRANSFERASE COMPONENT OF BRANCHED-CHAIN ALPHA-KETO ACID DEHYDROGENASE COMPLEX, MITOCHONDRIAL"/>
    <property type="match status" value="1"/>
</dbReference>
<dbReference type="SUPFAM" id="SSF47005">
    <property type="entry name" value="Peripheral subunit-binding domain of 2-oxo acid dehydrogenase complex"/>
    <property type="match status" value="1"/>
</dbReference>
<dbReference type="EMBL" id="VCJR02000002">
    <property type="protein sequence ID" value="NHK28513.1"/>
    <property type="molecule type" value="Genomic_DNA"/>
</dbReference>
<evidence type="ECO:0000259" key="12">
    <source>
        <dbReference type="PROSITE" id="PS50968"/>
    </source>
</evidence>
<dbReference type="InterPro" id="IPR050743">
    <property type="entry name" value="2-oxoacid_DH_E2_comp"/>
</dbReference>
<evidence type="ECO:0000256" key="6">
    <source>
        <dbReference type="ARBA" id="ARBA00022679"/>
    </source>
</evidence>
<dbReference type="GO" id="GO:0004149">
    <property type="term" value="F:dihydrolipoyllysine-residue succinyltransferase activity"/>
    <property type="evidence" value="ECO:0007669"/>
    <property type="project" value="UniProtKB-EC"/>
</dbReference>
<dbReference type="RefSeq" id="WP_155140574.1">
    <property type="nucleotide sequence ID" value="NZ_BMGZ01000002.1"/>
</dbReference>
<evidence type="ECO:0000313" key="16">
    <source>
        <dbReference type="Proteomes" id="UP000621856"/>
    </source>
</evidence>
<name>A0A8J3A456_9PROT</name>
<dbReference type="InterPro" id="IPR003016">
    <property type="entry name" value="2-oxoA_DH_lipoyl-BS"/>
</dbReference>
<reference evidence="15 17" key="2">
    <citation type="submission" date="2020-02" db="EMBL/GenBank/DDBJ databases">
        <title>Genome sequence of Parvularcula flava strain NH6-79.</title>
        <authorList>
            <person name="Abdul Karim M.H."/>
            <person name="Lam M.Q."/>
            <person name="Chen S.J."/>
            <person name="Yahya A."/>
            <person name="Shahir S."/>
            <person name="Shamsir M.S."/>
            <person name="Chong C.S."/>
        </authorList>
    </citation>
    <scope>NUCLEOTIDE SEQUENCE [LARGE SCALE GENOMIC DNA]</scope>
    <source>
        <strain evidence="15 17">NH6-79</strain>
    </source>
</reference>
<dbReference type="EMBL" id="BMGZ01000002">
    <property type="protein sequence ID" value="GGH98703.1"/>
    <property type="molecule type" value="Genomic_DNA"/>
</dbReference>
<dbReference type="GO" id="GO:0005737">
    <property type="term" value="C:cytoplasm"/>
    <property type="evidence" value="ECO:0007669"/>
    <property type="project" value="TreeGrafter"/>
</dbReference>
<keyword evidence="7 10" id="KW-0450">Lipoyl</keyword>
<dbReference type="Pfam" id="PF02817">
    <property type="entry name" value="E3_binding"/>
    <property type="match status" value="1"/>
</dbReference>
<protein>
    <recommendedName>
        <fullName evidence="10">Dihydrolipoamide acetyltransferase component of pyruvate dehydrogenase complex</fullName>
        <ecNumber evidence="10">2.3.1.-</ecNumber>
    </recommendedName>
</protein>
<dbReference type="InterPro" id="IPR036625">
    <property type="entry name" value="E3-bd_dom_sf"/>
</dbReference>
<dbReference type="SUPFAM" id="SSF51230">
    <property type="entry name" value="Single hybrid motif"/>
    <property type="match status" value="1"/>
</dbReference>
<dbReference type="Pfam" id="PF00198">
    <property type="entry name" value="2-oxoacid_dh"/>
    <property type="match status" value="1"/>
</dbReference>
<dbReference type="PROSITE" id="PS50968">
    <property type="entry name" value="BIOTINYL_LIPOYL"/>
    <property type="match status" value="1"/>
</dbReference>
<feature type="domain" description="Lipoyl-binding" evidence="12">
    <location>
        <begin position="3"/>
        <end position="78"/>
    </location>
</feature>
<dbReference type="EC" id="2.3.1.-" evidence="10"/>
<dbReference type="SUPFAM" id="SSF52777">
    <property type="entry name" value="CoA-dependent acyltransferases"/>
    <property type="match status" value="1"/>
</dbReference>
<dbReference type="InterPro" id="IPR011053">
    <property type="entry name" value="Single_hybrid_motif"/>
</dbReference>
<evidence type="ECO:0000256" key="1">
    <source>
        <dbReference type="ARBA" id="ARBA00001938"/>
    </source>
</evidence>
<feature type="compositionally biased region" description="Polar residues" evidence="11">
    <location>
        <begin position="130"/>
        <end position="139"/>
    </location>
</feature>
<dbReference type="Proteomes" id="UP000818603">
    <property type="component" value="Unassembled WGS sequence"/>
</dbReference>
<dbReference type="PROSITE" id="PS00189">
    <property type="entry name" value="LIPOYL"/>
    <property type="match status" value="1"/>
</dbReference>
<dbReference type="GO" id="GO:0031405">
    <property type="term" value="F:lipoic acid binding"/>
    <property type="evidence" value="ECO:0007669"/>
    <property type="project" value="TreeGrafter"/>
</dbReference>
<dbReference type="AlphaFoldDB" id="A0A8J3A456"/>
<dbReference type="PANTHER" id="PTHR43178">
    <property type="entry name" value="DIHYDROLIPOAMIDE ACETYLTRANSFERASE COMPONENT OF PYRUVATE DEHYDROGENASE COMPLEX"/>
    <property type="match status" value="1"/>
</dbReference>
<dbReference type="Gene3D" id="3.30.559.10">
    <property type="entry name" value="Chloramphenicol acetyltransferase-like domain"/>
    <property type="match status" value="1"/>
</dbReference>
<dbReference type="InterPro" id="IPR000089">
    <property type="entry name" value="Biotin_lipoyl"/>
</dbReference>
<evidence type="ECO:0000256" key="2">
    <source>
        <dbReference type="ARBA" id="ARBA00004052"/>
    </source>
</evidence>
<evidence type="ECO:0000256" key="4">
    <source>
        <dbReference type="ARBA" id="ARBA00007317"/>
    </source>
</evidence>
<dbReference type="PROSITE" id="PS51826">
    <property type="entry name" value="PSBD"/>
    <property type="match status" value="1"/>
</dbReference>
<dbReference type="Pfam" id="PF00364">
    <property type="entry name" value="Biotin_lipoyl"/>
    <property type="match status" value="1"/>
</dbReference>
<feature type="compositionally biased region" description="Basic and acidic residues" evidence="11">
    <location>
        <begin position="96"/>
        <end position="117"/>
    </location>
</feature>
<evidence type="ECO:0000256" key="8">
    <source>
        <dbReference type="ARBA" id="ARBA00023315"/>
    </source>
</evidence>
<evidence type="ECO:0000259" key="13">
    <source>
        <dbReference type="PROSITE" id="PS51826"/>
    </source>
</evidence>
<dbReference type="Gene3D" id="4.10.320.10">
    <property type="entry name" value="E3-binding domain"/>
    <property type="match status" value="1"/>
</dbReference>
<evidence type="ECO:0000256" key="10">
    <source>
        <dbReference type="RuleBase" id="RU003423"/>
    </source>
</evidence>
<reference evidence="14" key="1">
    <citation type="journal article" date="2014" name="Int. J. Syst. Evol. Microbiol.">
        <title>Complete genome sequence of Corynebacterium casei LMG S-19264T (=DSM 44701T), isolated from a smear-ripened cheese.</title>
        <authorList>
            <consortium name="US DOE Joint Genome Institute (JGI-PGF)"/>
            <person name="Walter F."/>
            <person name="Albersmeier A."/>
            <person name="Kalinowski J."/>
            <person name="Ruckert C."/>
        </authorList>
    </citation>
    <scope>NUCLEOTIDE SEQUENCE</scope>
    <source>
        <strain evidence="14">CGMCC 1.14984</strain>
    </source>
</reference>
<sequence length="440" mass="47360">MGVHVIKLPDVGEGVAEAEFVELHVKNGDEVQADQTLADVMTDKATVEIPSPVAGKVIWIGPGIGETIAVGTEIFKLEVAGAGNSKEPVEAQAEPQQKEEPKAAKTQKAPEPKEEKPAPAPAKPAPAPANNGSSVNAQRPNGAVRKPNEKPLASPAVRKSAQDQGIDLRFVHGSGPAGRITHDDLEAYAAGNAPGIEARSSGYQPNTSVEEIKVIGLRRKIAQKMQDAKRRIPHASYVDEIDVTALEELRQHMNAARKEGQPKLTLLPFLMRAVVMSVRDFPQVNARYDDENDIVQRYGAAHIGIATQTDTGLIVPVVRHAEANDLWTNAGEIKRLSDAARDGTAKREELSGSTITITSLGAIGGIASTPVINAPEVAIIGVNKIVTRPMYNDEGQVVPRKLMNLSSSFDHRVVDGWDMAQFIQTIKAYLEFPATMFMEN</sequence>
<keyword evidence="14" id="KW-0670">Pyruvate</keyword>
<comment type="pathway">
    <text evidence="3">Amino-acid degradation; L-lysine degradation via saccharopine pathway; glutaryl-CoA from L-lysine: step 6/6.</text>
</comment>
<evidence type="ECO:0000313" key="15">
    <source>
        <dbReference type="EMBL" id="NHK28513.1"/>
    </source>
</evidence>
<dbReference type="InterPro" id="IPR004167">
    <property type="entry name" value="PSBD"/>
</dbReference>
<comment type="function">
    <text evidence="2">E2 component of the 2-oxoglutarate dehydrogenase (OGDH) complex which catalyzes the second step in the conversion of 2-oxoglutarate to succinyl-CoA and CO(2).</text>
</comment>
<keyword evidence="6 10" id="KW-0808">Transferase</keyword>